<dbReference type="Proteomes" id="UP000199050">
    <property type="component" value="Unassembled WGS sequence"/>
</dbReference>
<reference evidence="2" key="1">
    <citation type="submission" date="2016-10" db="EMBL/GenBank/DDBJ databases">
        <authorList>
            <person name="Varghese N."/>
            <person name="Submissions S."/>
        </authorList>
    </citation>
    <scope>NUCLEOTIDE SEQUENCE [LARGE SCALE GENOMIC DNA]</scope>
    <source>
        <strain evidence="2">CGMCC 1.11012</strain>
    </source>
</reference>
<proteinExistence type="predicted"/>
<organism evidence="1 2">
    <name type="scientific">Paenibacillus typhae</name>
    <dbReference type="NCBI Taxonomy" id="1174501"/>
    <lineage>
        <taxon>Bacteria</taxon>
        <taxon>Bacillati</taxon>
        <taxon>Bacillota</taxon>
        <taxon>Bacilli</taxon>
        <taxon>Bacillales</taxon>
        <taxon>Paenibacillaceae</taxon>
        <taxon>Paenibacillus</taxon>
    </lineage>
</organism>
<dbReference type="OrthoDB" id="2858389at2"/>
<dbReference type="AlphaFoldDB" id="A0A1G8XW17"/>
<sequence>MNPFEKIFNYRVLSRLEDSGAFLSTSHERSWLKLMLEHPSSATAFSGPTLDKLRKLLEQDESILLHDHLTHKASSKERQVFHPLLRTLRRCIQQKQGVRLTFTLKDGLISPKQSGLPYRLEYSMVKREWYLLWYSWKRRNFLSVRLSKIASISEVPVHPEAYTAALDDIHHLLESRKQRAVIQVQPEYNRELSRILYAFSCFEKEVHYEEQTGTYSIMLTYLGNEGEYVLSKLRFLGKRVRVIEGSLLKKRMRDSAVKALTQYGVLERPAE</sequence>
<dbReference type="STRING" id="1174501.SAMN05216192_12766"/>
<evidence type="ECO:0000313" key="1">
    <source>
        <dbReference type="EMBL" id="SDJ94701.1"/>
    </source>
</evidence>
<evidence type="ECO:0000313" key="2">
    <source>
        <dbReference type="Proteomes" id="UP000199050"/>
    </source>
</evidence>
<keyword evidence="2" id="KW-1185">Reference proteome</keyword>
<dbReference type="PROSITE" id="PS52050">
    <property type="entry name" value="WYL"/>
    <property type="match status" value="1"/>
</dbReference>
<accession>A0A1G8XW17</accession>
<dbReference type="RefSeq" id="WP_090716774.1">
    <property type="nucleotide sequence ID" value="NZ_CBCSKY010000015.1"/>
</dbReference>
<gene>
    <name evidence="1" type="ORF">SAMN05216192_12766</name>
</gene>
<name>A0A1G8XW17_9BACL</name>
<dbReference type="GO" id="GO:0003677">
    <property type="term" value="F:DNA binding"/>
    <property type="evidence" value="ECO:0007669"/>
    <property type="project" value="UniProtKB-KW"/>
</dbReference>
<dbReference type="EMBL" id="FNDX01000027">
    <property type="protein sequence ID" value="SDJ94701.1"/>
    <property type="molecule type" value="Genomic_DNA"/>
</dbReference>
<keyword evidence="1" id="KW-0238">DNA-binding</keyword>
<protein>
    <submittedName>
        <fullName evidence="1">Predicted DNA-binding transcriptional regulator YafY, contains an HTH and WYL domains</fullName>
    </submittedName>
</protein>